<sequence length="85" mass="9889">MIIQIWMEGYRATEEHGIAQMIGSYEADDFDEAVKKYMEENPGDVRINGRNRYPSDTAYENRPSKYNIWACNLFDNEADARKAFG</sequence>
<protein>
    <submittedName>
        <fullName evidence="1">Uncharacterized protein</fullName>
    </submittedName>
</protein>
<gene>
    <name evidence="1" type="ORF">LCGC14_0246230</name>
</gene>
<comment type="caution">
    <text evidence="1">The sequence shown here is derived from an EMBL/GenBank/DDBJ whole genome shotgun (WGS) entry which is preliminary data.</text>
</comment>
<accession>A0A0F9UMJ9</accession>
<dbReference type="AlphaFoldDB" id="A0A0F9UMJ9"/>
<reference evidence="1" key="1">
    <citation type="journal article" date="2015" name="Nature">
        <title>Complex archaea that bridge the gap between prokaryotes and eukaryotes.</title>
        <authorList>
            <person name="Spang A."/>
            <person name="Saw J.H."/>
            <person name="Jorgensen S.L."/>
            <person name="Zaremba-Niedzwiedzka K."/>
            <person name="Martijn J."/>
            <person name="Lind A.E."/>
            <person name="van Eijk R."/>
            <person name="Schleper C."/>
            <person name="Guy L."/>
            <person name="Ettema T.J."/>
        </authorList>
    </citation>
    <scope>NUCLEOTIDE SEQUENCE</scope>
</reference>
<name>A0A0F9UMJ9_9ZZZZ</name>
<dbReference type="EMBL" id="LAZR01000126">
    <property type="protein sequence ID" value="KKN88732.1"/>
    <property type="molecule type" value="Genomic_DNA"/>
</dbReference>
<evidence type="ECO:0000313" key="1">
    <source>
        <dbReference type="EMBL" id="KKN88732.1"/>
    </source>
</evidence>
<proteinExistence type="predicted"/>
<organism evidence="1">
    <name type="scientific">marine sediment metagenome</name>
    <dbReference type="NCBI Taxonomy" id="412755"/>
    <lineage>
        <taxon>unclassified sequences</taxon>
        <taxon>metagenomes</taxon>
        <taxon>ecological metagenomes</taxon>
    </lineage>
</organism>